<gene>
    <name evidence="1" type="ORF">P618_200778</name>
</gene>
<accession>W6TEC7</accession>
<dbReference type="Proteomes" id="UP000019112">
    <property type="component" value="Unassembled WGS sequence"/>
</dbReference>
<dbReference type="EMBL" id="AWTR02000069">
    <property type="protein sequence ID" value="ETZ07044.1"/>
    <property type="molecule type" value="Genomic_DNA"/>
</dbReference>
<dbReference type="STRING" id="1399147.P618_200778"/>
<proteinExistence type="predicted"/>
<organism evidence="1 2">
    <name type="scientific">Holospora obtusa F1</name>
    <dbReference type="NCBI Taxonomy" id="1399147"/>
    <lineage>
        <taxon>Bacteria</taxon>
        <taxon>Pseudomonadati</taxon>
        <taxon>Pseudomonadota</taxon>
        <taxon>Alphaproteobacteria</taxon>
        <taxon>Holosporales</taxon>
        <taxon>Holosporaceae</taxon>
        <taxon>Holospora</taxon>
    </lineage>
</organism>
<reference evidence="1 2" key="1">
    <citation type="journal article" date="2014" name="FEMS Microbiol. Lett.">
        <title>Draft genome sequences of three Holospora species (Holospora obtusa, Holospora undulata, and Holospora elegans), endonuclear symbiotic bacteria of the ciliate Paramecium caudatum.</title>
        <authorList>
            <person name="Dohra H."/>
            <person name="Tanaka K."/>
            <person name="Suzuki T."/>
            <person name="Fujishima M."/>
            <person name="Suzuki H."/>
        </authorList>
    </citation>
    <scope>NUCLEOTIDE SEQUENCE [LARGE SCALE GENOMIC DNA]</scope>
    <source>
        <strain evidence="1 2">F1</strain>
    </source>
</reference>
<evidence type="ECO:0000313" key="2">
    <source>
        <dbReference type="Proteomes" id="UP000019112"/>
    </source>
</evidence>
<dbReference type="AlphaFoldDB" id="W6TEC7"/>
<keyword evidence="2" id="KW-1185">Reference proteome</keyword>
<sequence>MAISALKNEKVSEKLTSIDLGWILYYCSDLGHINMAISALKNEKVAEKLCNTRLVYHVKSKHQEKSKKNIRDSF</sequence>
<comment type="caution">
    <text evidence="1">The sequence shown here is derived from an EMBL/GenBank/DDBJ whole genome shotgun (WGS) entry which is preliminary data.</text>
</comment>
<name>W6TEC7_HOLOB</name>
<evidence type="ECO:0000313" key="1">
    <source>
        <dbReference type="EMBL" id="ETZ07044.1"/>
    </source>
</evidence>
<protein>
    <submittedName>
        <fullName evidence="1">Uncharacterized protein</fullName>
    </submittedName>
</protein>